<evidence type="ECO:0000256" key="1">
    <source>
        <dbReference type="SAM" id="MobiDB-lite"/>
    </source>
</evidence>
<proteinExistence type="predicted"/>
<dbReference type="EMBL" id="CM027688">
    <property type="protein sequence ID" value="KAG0518204.1"/>
    <property type="molecule type" value="Genomic_DNA"/>
</dbReference>
<feature type="region of interest" description="Disordered" evidence="1">
    <location>
        <begin position="1"/>
        <end position="24"/>
    </location>
</feature>
<organism evidence="2 3">
    <name type="scientific">Sorghum bicolor</name>
    <name type="common">Sorghum</name>
    <name type="synonym">Sorghum vulgare</name>
    <dbReference type="NCBI Taxonomy" id="4558"/>
    <lineage>
        <taxon>Eukaryota</taxon>
        <taxon>Viridiplantae</taxon>
        <taxon>Streptophyta</taxon>
        <taxon>Embryophyta</taxon>
        <taxon>Tracheophyta</taxon>
        <taxon>Spermatophyta</taxon>
        <taxon>Magnoliopsida</taxon>
        <taxon>Liliopsida</taxon>
        <taxon>Poales</taxon>
        <taxon>Poaceae</taxon>
        <taxon>PACMAD clade</taxon>
        <taxon>Panicoideae</taxon>
        <taxon>Andropogonodae</taxon>
        <taxon>Andropogoneae</taxon>
        <taxon>Sorghinae</taxon>
        <taxon>Sorghum</taxon>
    </lineage>
</organism>
<comment type="caution">
    <text evidence="2">The sequence shown here is derived from an EMBL/GenBank/DDBJ whole genome shotgun (WGS) entry which is preliminary data.</text>
</comment>
<protein>
    <submittedName>
        <fullName evidence="2">Uncharacterized protein</fullName>
    </submittedName>
</protein>
<accession>A0A921Q9X5</accession>
<name>A0A921Q9X5_SORBI</name>
<dbReference type="Proteomes" id="UP000807115">
    <property type="component" value="Chromosome 9"/>
</dbReference>
<reference evidence="2" key="2">
    <citation type="submission" date="2020-10" db="EMBL/GenBank/DDBJ databases">
        <authorList>
            <person name="Cooper E.A."/>
            <person name="Brenton Z.W."/>
            <person name="Flinn B.S."/>
            <person name="Jenkins J."/>
            <person name="Shu S."/>
            <person name="Flowers D."/>
            <person name="Luo F."/>
            <person name="Wang Y."/>
            <person name="Xia P."/>
            <person name="Barry K."/>
            <person name="Daum C."/>
            <person name="Lipzen A."/>
            <person name="Yoshinaga Y."/>
            <person name="Schmutz J."/>
            <person name="Saski C."/>
            <person name="Vermerris W."/>
            <person name="Kresovich S."/>
        </authorList>
    </citation>
    <scope>NUCLEOTIDE SEQUENCE</scope>
</reference>
<dbReference type="AlphaFoldDB" id="A0A921Q9X5"/>
<reference evidence="2" key="1">
    <citation type="journal article" date="2019" name="BMC Genomics">
        <title>A new reference genome for Sorghum bicolor reveals high levels of sequence similarity between sweet and grain genotypes: implications for the genetics of sugar metabolism.</title>
        <authorList>
            <person name="Cooper E.A."/>
            <person name="Brenton Z.W."/>
            <person name="Flinn B.S."/>
            <person name="Jenkins J."/>
            <person name="Shu S."/>
            <person name="Flowers D."/>
            <person name="Luo F."/>
            <person name="Wang Y."/>
            <person name="Xia P."/>
            <person name="Barry K."/>
            <person name="Daum C."/>
            <person name="Lipzen A."/>
            <person name="Yoshinaga Y."/>
            <person name="Schmutz J."/>
            <person name="Saski C."/>
            <person name="Vermerris W."/>
            <person name="Kresovich S."/>
        </authorList>
    </citation>
    <scope>NUCLEOTIDE SEQUENCE</scope>
</reference>
<sequence>MPSVCTWRSSAKEGSAAHSLSRPGWNPSRCLFMFRAIVQTRRRGGAQIKSLANHFSEQF</sequence>
<gene>
    <name evidence="2" type="ORF">BDA96_09G155500</name>
</gene>
<evidence type="ECO:0000313" key="3">
    <source>
        <dbReference type="Proteomes" id="UP000807115"/>
    </source>
</evidence>
<evidence type="ECO:0000313" key="2">
    <source>
        <dbReference type="EMBL" id="KAG0518204.1"/>
    </source>
</evidence>